<feature type="transmembrane region" description="Helical" evidence="10">
    <location>
        <begin position="378"/>
        <end position="401"/>
    </location>
</feature>
<dbReference type="Proteomes" id="UP000746595">
    <property type="component" value="Unassembled WGS sequence"/>
</dbReference>
<feature type="transmembrane region" description="Helical" evidence="10">
    <location>
        <begin position="30"/>
        <end position="48"/>
    </location>
</feature>
<dbReference type="NCBIfam" id="TIGR00831">
    <property type="entry name" value="a_cpa1"/>
    <property type="match status" value="1"/>
</dbReference>
<feature type="transmembrane region" description="Helical" evidence="10">
    <location>
        <begin position="83"/>
        <end position="105"/>
    </location>
</feature>
<proteinExistence type="inferred from homology"/>
<dbReference type="PANTHER" id="PTHR10110:SF86">
    <property type="entry name" value="SODIUM_HYDROGEN EXCHANGER 7"/>
    <property type="match status" value="1"/>
</dbReference>
<feature type="transmembrane region" description="Helical" evidence="10">
    <location>
        <begin position="54"/>
        <end position="71"/>
    </location>
</feature>
<feature type="transmembrane region" description="Helical" evidence="10">
    <location>
        <begin position="177"/>
        <end position="198"/>
    </location>
</feature>
<dbReference type="PANTHER" id="PTHR10110">
    <property type="entry name" value="SODIUM/HYDROGEN EXCHANGER"/>
    <property type="match status" value="1"/>
</dbReference>
<keyword evidence="7 10" id="KW-0406">Ion transport</keyword>
<keyword evidence="8 10" id="KW-0472">Membrane</keyword>
<dbReference type="RefSeq" id="WP_168150670.1">
    <property type="nucleotide sequence ID" value="NZ_JAAWVT010000001.1"/>
</dbReference>
<evidence type="ECO:0000259" key="11">
    <source>
        <dbReference type="Pfam" id="PF00999"/>
    </source>
</evidence>
<sequence>MFGLEIVVILGVTIFVGTGLAHSLRVAPPVILLIGGVLLGFVPVLREVSLPPEVVLFLFLPALLFWESLTTSLREIRANFRGIVMTSTLLVVATAGVVAVIAHFLGMPWGPAWVLGAALAPTDATAVGALTRSLPRRNVTLLRAESLINDGTALVIYGIAVTFTLGQEAITTAHISWLVLLAYGGGILVGSALAWLVLKTRARLDHPVQETVLSILTPFLAYLLAEMIEASGVLAVVTAGLIMSQAAPRRARAGTRRQSDGFWSLATYLLNASLFVLVGLELQAAIRALEAPLIIRGLLLIALVSVALIVVRIVFLFTSTQLIRLLDRRPAQRLRRMSYRARIVSGLCGFRGAVSLAAALGVPLLLSSGEPFPERDMLVFVTAGVIVVTIVVQGILLPLVLRWAALARDTAIEQEKLLAQRTAAEEVLMDIDRLAAQLNTEAPVTERLRQEYATHLRVLDAGAGLVEAEEELRHHQQYTALRLAVLENKRATMVRLRNEEHIDDTVLRQLQSTMDAEELRLAPEDLTE</sequence>
<evidence type="ECO:0000256" key="3">
    <source>
        <dbReference type="ARBA" id="ARBA00022475"/>
    </source>
</evidence>
<evidence type="ECO:0000256" key="8">
    <source>
        <dbReference type="ARBA" id="ARBA00023136"/>
    </source>
</evidence>
<dbReference type="Gene3D" id="1.20.1530.20">
    <property type="match status" value="1"/>
</dbReference>
<dbReference type="Pfam" id="PF00999">
    <property type="entry name" value="Na_H_Exchanger"/>
    <property type="match status" value="1"/>
</dbReference>
<dbReference type="InterPro" id="IPR038770">
    <property type="entry name" value="Na+/solute_symporter_sf"/>
</dbReference>
<evidence type="ECO:0000256" key="10">
    <source>
        <dbReference type="RuleBase" id="RU366002"/>
    </source>
</evidence>
<comment type="subcellular location">
    <subcellularLocation>
        <location evidence="1 10">Cell membrane</location>
        <topology evidence="1 10">Multi-pass membrane protein</topology>
    </subcellularLocation>
</comment>
<keyword evidence="3 10" id="KW-1003">Cell membrane</keyword>
<evidence type="ECO:0000313" key="13">
    <source>
        <dbReference type="Proteomes" id="UP000746595"/>
    </source>
</evidence>
<dbReference type="EMBL" id="JAAWVT010000001">
    <property type="protein sequence ID" value="NKG19762.1"/>
    <property type="molecule type" value="Genomic_DNA"/>
</dbReference>
<comment type="function">
    <text evidence="10">Na(+)/H(+) antiporter that extrudes sodium in exchange for external protons.</text>
</comment>
<evidence type="ECO:0000313" key="12">
    <source>
        <dbReference type="EMBL" id="NKG19762.1"/>
    </source>
</evidence>
<evidence type="ECO:0000256" key="7">
    <source>
        <dbReference type="ARBA" id="ARBA00023065"/>
    </source>
</evidence>
<evidence type="ECO:0000256" key="1">
    <source>
        <dbReference type="ARBA" id="ARBA00004651"/>
    </source>
</evidence>
<evidence type="ECO:0000256" key="5">
    <source>
        <dbReference type="ARBA" id="ARBA00022989"/>
    </source>
</evidence>
<comment type="similarity">
    <text evidence="10">Belongs to the monovalent cation:proton antiporter 1 (CPA1) transporter (TC 2.A.36) family.</text>
</comment>
<feature type="transmembrane region" description="Helical" evidence="10">
    <location>
        <begin position="262"/>
        <end position="286"/>
    </location>
</feature>
<feature type="transmembrane region" description="Helical" evidence="10">
    <location>
        <begin position="218"/>
        <end position="242"/>
    </location>
</feature>
<evidence type="ECO:0000256" key="9">
    <source>
        <dbReference type="ARBA" id="ARBA00023201"/>
    </source>
</evidence>
<dbReference type="InterPro" id="IPR018422">
    <property type="entry name" value="Cation/H_exchanger_CPA1"/>
</dbReference>
<protein>
    <submittedName>
        <fullName evidence="12">Na+/H+ antiporter</fullName>
    </submittedName>
</protein>
<feature type="transmembrane region" description="Helical" evidence="10">
    <location>
        <begin position="6"/>
        <end position="23"/>
    </location>
</feature>
<dbReference type="InterPro" id="IPR004705">
    <property type="entry name" value="Cation/H_exchanger_CPA1_bac"/>
</dbReference>
<reference evidence="12 13" key="1">
    <citation type="submission" date="2020-04" db="EMBL/GenBank/DDBJ databases">
        <title>Paeniglutamicibacter sp. ANT13_2, a novel actinomycete isolated from sediment in Antarctica.</title>
        <authorList>
            <person name="Sakdapetsiri C."/>
            <person name="Pinyakong O."/>
        </authorList>
    </citation>
    <scope>NUCLEOTIDE SEQUENCE [LARGE SCALE GENOMIC DNA]</scope>
    <source>
        <strain evidence="12 13">ANT13_2</strain>
    </source>
</reference>
<accession>A0ABX1G0M4</accession>
<comment type="caution">
    <text evidence="12">The sequence shown here is derived from an EMBL/GenBank/DDBJ whole genome shotgun (WGS) entry which is preliminary data.</text>
</comment>
<feature type="transmembrane region" description="Helical" evidence="10">
    <location>
        <begin position="298"/>
        <end position="323"/>
    </location>
</feature>
<gene>
    <name evidence="12" type="ORF">HED64_03430</name>
</gene>
<dbReference type="InterPro" id="IPR006153">
    <property type="entry name" value="Cation/H_exchanger_TM"/>
</dbReference>
<keyword evidence="9 10" id="KW-0739">Sodium transport</keyword>
<organism evidence="12 13">
    <name type="scientific">Paeniglutamicibacter terrestris</name>
    <dbReference type="NCBI Taxonomy" id="2723403"/>
    <lineage>
        <taxon>Bacteria</taxon>
        <taxon>Bacillati</taxon>
        <taxon>Actinomycetota</taxon>
        <taxon>Actinomycetes</taxon>
        <taxon>Micrococcales</taxon>
        <taxon>Micrococcaceae</taxon>
        <taxon>Paeniglutamicibacter</taxon>
    </lineage>
</organism>
<keyword evidence="4 10" id="KW-0812">Transmembrane</keyword>
<evidence type="ECO:0000256" key="6">
    <source>
        <dbReference type="ARBA" id="ARBA00023053"/>
    </source>
</evidence>
<keyword evidence="10" id="KW-0050">Antiport</keyword>
<feature type="transmembrane region" description="Helical" evidence="10">
    <location>
        <begin position="343"/>
        <end position="366"/>
    </location>
</feature>
<evidence type="ECO:0000256" key="4">
    <source>
        <dbReference type="ARBA" id="ARBA00022692"/>
    </source>
</evidence>
<keyword evidence="2 10" id="KW-0813">Transport</keyword>
<comment type="caution">
    <text evidence="10">Lacks conserved residue(s) required for the propagation of feature annotation.</text>
</comment>
<name>A0ABX1G0M4_9MICC</name>
<keyword evidence="5 10" id="KW-1133">Transmembrane helix</keyword>
<keyword evidence="13" id="KW-1185">Reference proteome</keyword>
<evidence type="ECO:0000256" key="2">
    <source>
        <dbReference type="ARBA" id="ARBA00022448"/>
    </source>
</evidence>
<feature type="domain" description="Cation/H+ exchanger transmembrane" evidence="11">
    <location>
        <begin position="12"/>
        <end position="403"/>
    </location>
</feature>
<keyword evidence="6 10" id="KW-0915">Sodium</keyword>